<dbReference type="Gene3D" id="3.40.50.2000">
    <property type="entry name" value="Glycogen Phosphorylase B"/>
    <property type="match status" value="2"/>
</dbReference>
<dbReference type="GO" id="GO:0035251">
    <property type="term" value="F:UDP-glucosyltransferase activity"/>
    <property type="evidence" value="ECO:0007669"/>
    <property type="project" value="InterPro"/>
</dbReference>
<comment type="similarity">
    <text evidence="1 5">Belongs to the UDP-glycosyltransferase family.</text>
</comment>
<dbReference type="InterPro" id="IPR035595">
    <property type="entry name" value="UDP_glycos_trans_CS"/>
</dbReference>
<dbReference type="SUPFAM" id="SSF53756">
    <property type="entry name" value="UDP-Glycosyltransferase/glycogen phosphorylase"/>
    <property type="match status" value="1"/>
</dbReference>
<dbReference type="PANTHER" id="PTHR48048:SF30">
    <property type="entry name" value="GLYCOSYLTRANSFERASE"/>
    <property type="match status" value="1"/>
</dbReference>
<evidence type="ECO:0000256" key="1">
    <source>
        <dbReference type="ARBA" id="ARBA00009995"/>
    </source>
</evidence>
<protein>
    <recommendedName>
        <fullName evidence="6">Glycosyltransferase</fullName>
        <ecNumber evidence="6">2.4.1.-</ecNumber>
    </recommendedName>
</protein>
<keyword evidence="3 5" id="KW-0808">Transferase</keyword>
<sequence>MENVVVMYPSLGIGHLISMVELGELILSQDPTLSITILLTPQHYETKSTASYIKNVTSATPSITFHHLPKLLNPPDYSTPFFDLVFQLIKSYNPIVHDTLLSISKNSDIKGVVIDFLANDAFDVCKRLGIPTYYLFTGLAFGVGMMLYLRTIHDTTSESFKDMRSYIQVPGTPPIYCLDMPHTMLDRNSNSYKNIMKISTNMTQAKGLIVNTFAALEPRFMKSLSNGEHNPDGPTPLLYYVGPLIRCDSSDNSNDKSLNWLDSQPKKSVVVLIFGSIGKFKKDQLMEMAKGLEKSGQRFLWVVRNPPPENGKEHAFALKEPELDDLLPDGFLSRTKEKGLVVKNWAPQGEILRHKSVGGFVCHCGWNSVLEAIHAGVPMIAWPLYAEQKMNRLHLVEGIKVALRLKMSEDGFVTADELAESLKELMEMSANAKAAVVDGGSSRVALAELVGSLKSV</sequence>
<reference evidence="7" key="1">
    <citation type="journal article" date="2019" name="Sci. Rep.">
        <title>Draft genome of Tanacetum cinerariifolium, the natural source of mosquito coil.</title>
        <authorList>
            <person name="Yamashiro T."/>
            <person name="Shiraishi A."/>
            <person name="Satake H."/>
            <person name="Nakayama K."/>
        </authorList>
    </citation>
    <scope>NUCLEOTIDE SEQUENCE</scope>
</reference>
<proteinExistence type="inferred from homology"/>
<dbReference type="PANTHER" id="PTHR48048">
    <property type="entry name" value="GLYCOSYLTRANSFERASE"/>
    <property type="match status" value="1"/>
</dbReference>
<dbReference type="CDD" id="cd03784">
    <property type="entry name" value="GT1_Gtf-like"/>
    <property type="match status" value="1"/>
</dbReference>
<evidence type="ECO:0000256" key="4">
    <source>
        <dbReference type="ARBA" id="ARBA00053747"/>
    </source>
</evidence>
<evidence type="ECO:0000256" key="2">
    <source>
        <dbReference type="ARBA" id="ARBA00022676"/>
    </source>
</evidence>
<name>A0A6L2MWN5_TANCI</name>
<dbReference type="EC" id="2.4.1.-" evidence="6"/>
<organism evidence="7">
    <name type="scientific">Tanacetum cinerariifolium</name>
    <name type="common">Dalmatian daisy</name>
    <name type="synonym">Chrysanthemum cinerariifolium</name>
    <dbReference type="NCBI Taxonomy" id="118510"/>
    <lineage>
        <taxon>Eukaryota</taxon>
        <taxon>Viridiplantae</taxon>
        <taxon>Streptophyta</taxon>
        <taxon>Embryophyta</taxon>
        <taxon>Tracheophyta</taxon>
        <taxon>Spermatophyta</taxon>
        <taxon>Magnoliopsida</taxon>
        <taxon>eudicotyledons</taxon>
        <taxon>Gunneridae</taxon>
        <taxon>Pentapetalae</taxon>
        <taxon>asterids</taxon>
        <taxon>campanulids</taxon>
        <taxon>Asterales</taxon>
        <taxon>Asteraceae</taxon>
        <taxon>Asteroideae</taxon>
        <taxon>Anthemideae</taxon>
        <taxon>Anthemidinae</taxon>
        <taxon>Tanacetum</taxon>
    </lineage>
</organism>
<dbReference type="InterPro" id="IPR002213">
    <property type="entry name" value="UDP_glucos_trans"/>
</dbReference>
<evidence type="ECO:0000256" key="6">
    <source>
        <dbReference type="RuleBase" id="RU362057"/>
    </source>
</evidence>
<comment type="function">
    <text evidence="4">May glycosylate diterpenes or flavonols in leaves.</text>
</comment>
<gene>
    <name evidence="7" type="ORF">Tci_050369</name>
</gene>
<dbReference type="InterPro" id="IPR050481">
    <property type="entry name" value="UDP-glycosyltransf_plant"/>
</dbReference>
<keyword evidence="2 5" id="KW-0328">Glycosyltransferase</keyword>
<comment type="caution">
    <text evidence="7">The sequence shown here is derived from an EMBL/GenBank/DDBJ whole genome shotgun (WGS) entry which is preliminary data.</text>
</comment>
<dbReference type="AlphaFoldDB" id="A0A6L2MWN5"/>
<accession>A0A6L2MWN5</accession>
<dbReference type="Pfam" id="PF00201">
    <property type="entry name" value="UDPGT"/>
    <property type="match status" value="1"/>
</dbReference>
<evidence type="ECO:0000313" key="7">
    <source>
        <dbReference type="EMBL" id="GEU78391.1"/>
    </source>
</evidence>
<dbReference type="EMBL" id="BKCJ010007662">
    <property type="protein sequence ID" value="GEU78391.1"/>
    <property type="molecule type" value="Genomic_DNA"/>
</dbReference>
<dbReference type="PROSITE" id="PS00375">
    <property type="entry name" value="UDPGT"/>
    <property type="match status" value="1"/>
</dbReference>
<evidence type="ECO:0000256" key="5">
    <source>
        <dbReference type="RuleBase" id="RU003718"/>
    </source>
</evidence>
<evidence type="ECO:0000256" key="3">
    <source>
        <dbReference type="ARBA" id="ARBA00022679"/>
    </source>
</evidence>
<dbReference type="FunFam" id="3.40.50.2000:FF:000056">
    <property type="entry name" value="Glycosyltransferase"/>
    <property type="match status" value="1"/>
</dbReference>